<dbReference type="GO" id="GO:0000976">
    <property type="term" value="F:transcription cis-regulatory region binding"/>
    <property type="evidence" value="ECO:0007669"/>
    <property type="project" value="TreeGrafter"/>
</dbReference>
<dbReference type="Proteomes" id="UP001060919">
    <property type="component" value="Chromosome"/>
</dbReference>
<dbReference type="PANTHER" id="PTHR47894:SF1">
    <property type="entry name" value="HTH-TYPE TRANSCRIPTIONAL REGULATOR VQSM"/>
    <property type="match status" value="1"/>
</dbReference>
<accession>A0A915VK84</accession>
<dbReference type="GO" id="GO:0003700">
    <property type="term" value="F:DNA-binding transcription factor activity"/>
    <property type="evidence" value="ECO:0007669"/>
    <property type="project" value="TreeGrafter"/>
</dbReference>
<evidence type="ECO:0000313" key="2">
    <source>
        <dbReference type="EMBL" id="BDS09455.1"/>
    </source>
</evidence>
<dbReference type="KEGG" id="aup:AsAng_0001530"/>
<protein>
    <submittedName>
        <fullName evidence="2">AraC family transcriptional regulator</fullName>
    </submittedName>
</protein>
<dbReference type="GO" id="GO:0005829">
    <property type="term" value="C:cytosol"/>
    <property type="evidence" value="ECO:0007669"/>
    <property type="project" value="TreeGrafter"/>
</dbReference>
<keyword evidence="1" id="KW-0238">DNA-binding</keyword>
<dbReference type="PANTHER" id="PTHR47894">
    <property type="entry name" value="HTH-TYPE TRANSCRIPTIONAL REGULATOR GADX"/>
    <property type="match status" value="1"/>
</dbReference>
<evidence type="ECO:0000313" key="3">
    <source>
        <dbReference type="Proteomes" id="UP001060919"/>
    </source>
</evidence>
<name>A0A915VK84_9BACT</name>
<dbReference type="RefSeq" id="WP_264790847.1">
    <property type="nucleotide sequence ID" value="NZ_AP026867.1"/>
</dbReference>
<sequence>MKINAALVSTLIDFAASRGMNATLLQAMVKDKNIDYCALEAKIDLEDYLAILTKISTTLADARLGISFGLYLNLSALGLVHTISLQSSSIEQALLILESYLQNNFPLLTIKKNILGSQIQLQLDTKIKTPVLRKNILDTSFCLIFRELKLMMGATPLGLALPYADLLSYELHLGHPIQSSHSHCFSLPQNSINQPINARNLQQIECLLPKYLQMIQTPDHAQSFAANTRRMILHLCAPELPSLKMVCRQFSMSSRTFQRKLNQEGSSFREISLEIKKELSNFLQAGNKMKTKDIAYILGYSESSAYLNAKKNW</sequence>
<keyword evidence="3" id="KW-1185">Reference proteome</keyword>
<reference evidence="2" key="1">
    <citation type="submission" date="2022-09" db="EMBL/GenBank/DDBJ databases">
        <title>Aureispira anguillicida sp. nov., isolated from Leptocephalus of Japanese eel Anguilla japonica.</title>
        <authorList>
            <person name="Yuasa K."/>
            <person name="Mekata T."/>
            <person name="Ikunari K."/>
        </authorList>
    </citation>
    <scope>NUCLEOTIDE SEQUENCE</scope>
    <source>
        <strain evidence="2">EL160426</strain>
    </source>
</reference>
<dbReference type="Gene3D" id="1.10.10.60">
    <property type="entry name" value="Homeodomain-like"/>
    <property type="match status" value="1"/>
</dbReference>
<dbReference type="EMBL" id="AP026867">
    <property type="protein sequence ID" value="BDS09455.1"/>
    <property type="molecule type" value="Genomic_DNA"/>
</dbReference>
<evidence type="ECO:0000256" key="1">
    <source>
        <dbReference type="ARBA" id="ARBA00023125"/>
    </source>
</evidence>
<organism evidence="2 3">
    <name type="scientific">Aureispira anguillae</name>
    <dbReference type="NCBI Taxonomy" id="2864201"/>
    <lineage>
        <taxon>Bacteria</taxon>
        <taxon>Pseudomonadati</taxon>
        <taxon>Bacteroidota</taxon>
        <taxon>Saprospiria</taxon>
        <taxon>Saprospirales</taxon>
        <taxon>Saprospiraceae</taxon>
        <taxon>Aureispira</taxon>
    </lineage>
</organism>
<proteinExistence type="predicted"/>
<gene>
    <name evidence="2" type="ORF">AsAng_0001530</name>
</gene>
<dbReference type="AlphaFoldDB" id="A0A915VK84"/>